<name>A0A1V0SBC6_9VIRU</name>
<reference evidence="9" key="1">
    <citation type="journal article" date="2017" name="Science">
        <title>Giant viruses with an expanded complement of translation system components.</title>
        <authorList>
            <person name="Schulz F."/>
            <person name="Yutin N."/>
            <person name="Ivanova N.N."/>
            <person name="Ortega D.R."/>
            <person name="Lee T.K."/>
            <person name="Vierheilig J."/>
            <person name="Daims H."/>
            <person name="Horn M."/>
            <person name="Wagner M."/>
            <person name="Jensen G.J."/>
            <person name="Kyrpides N.C."/>
            <person name="Koonin E.V."/>
            <person name="Woyke T."/>
        </authorList>
    </citation>
    <scope>NUCLEOTIDE SEQUENCE</scope>
    <source>
        <strain evidence="9">CTV1</strain>
    </source>
</reference>
<evidence type="ECO:0000256" key="1">
    <source>
        <dbReference type="ARBA" id="ARBA00012418"/>
    </source>
</evidence>
<evidence type="ECO:0000256" key="6">
    <source>
        <dbReference type="ARBA" id="ARBA00048552"/>
    </source>
</evidence>
<dbReference type="Gene3D" id="1.10.150.390">
    <property type="match status" value="1"/>
</dbReference>
<protein>
    <recommendedName>
        <fullName evidence="1">DNA-directed RNA polymerase</fullName>
        <ecNumber evidence="1">2.7.7.6</ecNumber>
    </recommendedName>
</protein>
<evidence type="ECO:0000256" key="3">
    <source>
        <dbReference type="ARBA" id="ARBA00022679"/>
    </source>
</evidence>
<evidence type="ECO:0000256" key="4">
    <source>
        <dbReference type="ARBA" id="ARBA00022695"/>
    </source>
</evidence>
<evidence type="ECO:0000313" key="9">
    <source>
        <dbReference type="EMBL" id="ARF09013.1"/>
    </source>
</evidence>
<dbReference type="GO" id="GO:0003899">
    <property type="term" value="F:DNA-directed RNA polymerase activity"/>
    <property type="evidence" value="ECO:0007669"/>
    <property type="project" value="UniProtKB-EC"/>
</dbReference>
<keyword evidence="2 9" id="KW-0240">DNA-directed RNA polymerase</keyword>
<keyword evidence="4" id="KW-0548">Nucleotidyltransferase</keyword>
<dbReference type="Gene3D" id="3.30.1360.140">
    <property type="match status" value="1"/>
</dbReference>
<feature type="domain" description="RNA polymerase Rpb1" evidence="8">
    <location>
        <begin position="1"/>
        <end position="332"/>
    </location>
</feature>
<evidence type="ECO:0000259" key="8">
    <source>
        <dbReference type="Pfam" id="PF04998"/>
    </source>
</evidence>
<dbReference type="EMBL" id="KY684083">
    <property type="protein sequence ID" value="ARF09013.1"/>
    <property type="molecule type" value="Genomic_DNA"/>
</dbReference>
<dbReference type="Pfam" id="PF04990">
    <property type="entry name" value="RNA_pol_Rpb1_7"/>
    <property type="match status" value="1"/>
</dbReference>
<dbReference type="PANTHER" id="PTHR19376:SF32">
    <property type="entry name" value="DNA-DIRECTED RNA POLYMERASE III SUBUNIT RPC1"/>
    <property type="match status" value="1"/>
</dbReference>
<dbReference type="SUPFAM" id="SSF64484">
    <property type="entry name" value="beta and beta-prime subunits of DNA dependent RNA-polymerase"/>
    <property type="match status" value="1"/>
</dbReference>
<keyword evidence="5" id="KW-0804">Transcription</keyword>
<keyword evidence="3" id="KW-0808">Transferase</keyword>
<dbReference type="Pfam" id="PF04998">
    <property type="entry name" value="RNA_pol_Rpb1_5"/>
    <property type="match status" value="1"/>
</dbReference>
<evidence type="ECO:0000259" key="7">
    <source>
        <dbReference type="Pfam" id="PF04990"/>
    </source>
</evidence>
<dbReference type="PANTHER" id="PTHR19376">
    <property type="entry name" value="DNA-DIRECTED RNA POLYMERASE"/>
    <property type="match status" value="1"/>
</dbReference>
<comment type="catalytic activity">
    <reaction evidence="6">
        <text>RNA(n) + a ribonucleoside 5'-triphosphate = RNA(n+1) + diphosphate</text>
        <dbReference type="Rhea" id="RHEA:21248"/>
        <dbReference type="Rhea" id="RHEA-COMP:14527"/>
        <dbReference type="Rhea" id="RHEA-COMP:17342"/>
        <dbReference type="ChEBI" id="CHEBI:33019"/>
        <dbReference type="ChEBI" id="CHEBI:61557"/>
        <dbReference type="ChEBI" id="CHEBI:140395"/>
        <dbReference type="EC" id="2.7.7.6"/>
    </reaction>
</comment>
<sequence length="431" mass="49246">MTLNSFHSAGIAAIGSVTQGVPRIKELLSLAKKIKTPQMIIYLTKEYMASREMANKISSYIKYTTLGHIIKKISVYYDPDPNSKDSYMQKDNVKNIYLTNKTSKHSCQADISGLPWLMRIELDREKMLEKEVTLLDIKSKFCNSWEKRYADMKNMKKEEKYVLEKISQLAVISNTDNDRSPMLHFRFEMSDYDMMIINQFIEHIIDKFKLKGIPSIADIATTQEERVLYFDGPNHDVEKKTQFAIYTVGINLTDIRYIAGIDPYRTICNDVITMYENFGIEAARATLAREIAYAYERAGSGVNYHHLSVLVDLMTSNGYLTSIDRHGMNKSDVDPFSRASFEKTVDQLVTAAVFGEVDHMKGVSSRIMAGLVIKGGTGMCDLILDTEMLEKSEYTIDIGQKYEKTYIPVNKDNVNDHFVKEEDSNIFVPLE</sequence>
<dbReference type="GO" id="GO:0000428">
    <property type="term" value="C:DNA-directed RNA polymerase complex"/>
    <property type="evidence" value="ECO:0007669"/>
    <property type="project" value="UniProtKB-KW"/>
</dbReference>
<evidence type="ECO:0000256" key="5">
    <source>
        <dbReference type="ARBA" id="ARBA00023163"/>
    </source>
</evidence>
<evidence type="ECO:0000256" key="2">
    <source>
        <dbReference type="ARBA" id="ARBA00022478"/>
    </source>
</evidence>
<accession>A0A1V0SBC6</accession>
<dbReference type="InterPro" id="IPR045867">
    <property type="entry name" value="DNA-dir_RpoC_beta_prime"/>
</dbReference>
<dbReference type="InterPro" id="IPR007073">
    <property type="entry name" value="RNA_pol_Rpb1_7"/>
</dbReference>
<feature type="domain" description="RNA polymerase Rpb1" evidence="7">
    <location>
        <begin position="64"/>
        <end position="163"/>
    </location>
</feature>
<organism evidence="9">
    <name type="scientific">Catovirus CTV1</name>
    <dbReference type="NCBI Taxonomy" id="1977631"/>
    <lineage>
        <taxon>Viruses</taxon>
        <taxon>Varidnaviria</taxon>
        <taxon>Bamfordvirae</taxon>
        <taxon>Nucleocytoviricota</taxon>
        <taxon>Megaviricetes</taxon>
        <taxon>Imitervirales</taxon>
        <taxon>Mimiviridae</taxon>
        <taxon>Klosneuvirinae</taxon>
        <taxon>Catovirus</taxon>
    </lineage>
</organism>
<dbReference type="GO" id="GO:0003677">
    <property type="term" value="F:DNA binding"/>
    <property type="evidence" value="ECO:0007669"/>
    <property type="project" value="InterPro"/>
</dbReference>
<dbReference type="InterPro" id="IPR038593">
    <property type="entry name" value="RNA_pol_Rpb1_7_sf"/>
</dbReference>
<dbReference type="EC" id="2.7.7.6" evidence="1"/>
<dbReference type="GO" id="GO:0006351">
    <property type="term" value="P:DNA-templated transcription"/>
    <property type="evidence" value="ECO:0007669"/>
    <property type="project" value="InterPro"/>
</dbReference>
<gene>
    <name evidence="9" type="ORF">Catovirus_1_1063</name>
</gene>
<proteinExistence type="predicted"/>
<dbReference type="InterPro" id="IPR007081">
    <property type="entry name" value="RNA_pol_Rpb1_5"/>
</dbReference>